<evidence type="ECO:0008006" key="11">
    <source>
        <dbReference type="Google" id="ProtNLM"/>
    </source>
</evidence>
<feature type="region of interest" description="Disordered" evidence="7">
    <location>
        <begin position="29"/>
        <end position="49"/>
    </location>
</feature>
<evidence type="ECO:0000256" key="2">
    <source>
        <dbReference type="ARBA" id="ARBA00009436"/>
    </source>
</evidence>
<feature type="transmembrane region" description="Helical" evidence="8">
    <location>
        <begin position="85"/>
        <end position="111"/>
    </location>
</feature>
<keyword evidence="6 8" id="KW-0472">Membrane</keyword>
<accession>A0A3S3S5D0</accession>
<evidence type="ECO:0000256" key="6">
    <source>
        <dbReference type="ARBA" id="ARBA00023136"/>
    </source>
</evidence>
<dbReference type="GO" id="GO:0005789">
    <property type="term" value="C:endoplasmic reticulum membrane"/>
    <property type="evidence" value="ECO:0007669"/>
    <property type="project" value="UniProtKB-SubCell"/>
</dbReference>
<reference evidence="9 10" key="1">
    <citation type="journal article" date="2018" name="Gigascience">
        <title>Genomes of trombidid mites reveal novel predicted allergens and laterally-transferred genes associated with secondary metabolism.</title>
        <authorList>
            <person name="Dong X."/>
            <person name="Chaisiri K."/>
            <person name="Xia D."/>
            <person name="Armstrong S.D."/>
            <person name="Fang Y."/>
            <person name="Donnelly M.J."/>
            <person name="Kadowaki T."/>
            <person name="McGarry J.W."/>
            <person name="Darby A.C."/>
            <person name="Makepeace B.L."/>
        </authorList>
    </citation>
    <scope>NUCLEOTIDE SEQUENCE [LARGE SCALE GENOMIC DNA]</scope>
    <source>
        <strain evidence="9">UoL-WK</strain>
    </source>
</reference>
<evidence type="ECO:0000256" key="3">
    <source>
        <dbReference type="ARBA" id="ARBA00022692"/>
    </source>
</evidence>
<dbReference type="PANTHER" id="PTHR12906:SF0">
    <property type="entry name" value="GEL COMPLEX SUBUNIT OPTI"/>
    <property type="match status" value="1"/>
</dbReference>
<dbReference type="AlphaFoldDB" id="A0A3S3S5D0"/>
<evidence type="ECO:0000256" key="8">
    <source>
        <dbReference type="SAM" id="Phobius"/>
    </source>
</evidence>
<comment type="similarity">
    <text evidence="2">Belongs to the EMC6 family.</text>
</comment>
<keyword evidence="10" id="KW-1185">Reference proteome</keyword>
<evidence type="ECO:0000256" key="7">
    <source>
        <dbReference type="SAM" id="MobiDB-lite"/>
    </source>
</evidence>
<sequence length="179" mass="21225">HLKEAMRSFRSNFALLLFDLRNRSERLSIGSKREKSGKQKAEMRKNNVNAENSNRENVWRKMLIPNEKWDDKDQFLDVIYWSRQVLAIVMGFVWGFVGITGFLGIALYMALNSAAVYLYSLRFNSDNENMMEYVKEGFMTSFAAFMVIKAVLKRYETELKFDFVRRSRGRSFIRRYFSD</sequence>
<dbReference type="InterPro" id="IPR010742">
    <property type="entry name" value="RCAF1"/>
</dbReference>
<evidence type="ECO:0000256" key="4">
    <source>
        <dbReference type="ARBA" id="ARBA00022824"/>
    </source>
</evidence>
<comment type="caution">
    <text evidence="9">The sequence shown here is derived from an EMBL/GenBank/DDBJ whole genome shotgun (WGS) entry which is preliminary data.</text>
</comment>
<feature type="transmembrane region" description="Helical" evidence="8">
    <location>
        <begin position="133"/>
        <end position="152"/>
    </location>
</feature>
<evidence type="ECO:0000313" key="10">
    <source>
        <dbReference type="Proteomes" id="UP000285301"/>
    </source>
</evidence>
<feature type="compositionally biased region" description="Basic and acidic residues" evidence="7">
    <location>
        <begin position="29"/>
        <end position="45"/>
    </location>
</feature>
<dbReference type="EMBL" id="NCKU01002536">
    <property type="protein sequence ID" value="RWS09382.1"/>
    <property type="molecule type" value="Genomic_DNA"/>
</dbReference>
<keyword evidence="4" id="KW-0256">Endoplasmic reticulum</keyword>
<keyword evidence="3 8" id="KW-0812">Transmembrane</keyword>
<dbReference type="Proteomes" id="UP000285301">
    <property type="component" value="Unassembled WGS sequence"/>
</dbReference>
<dbReference type="GO" id="GO:0005739">
    <property type="term" value="C:mitochondrion"/>
    <property type="evidence" value="ECO:0007669"/>
    <property type="project" value="GOC"/>
</dbReference>
<dbReference type="OrthoDB" id="286395at2759"/>
<evidence type="ECO:0000313" key="9">
    <source>
        <dbReference type="EMBL" id="RWS09382.1"/>
    </source>
</evidence>
<proteinExistence type="inferred from homology"/>
<comment type="subcellular location">
    <subcellularLocation>
        <location evidence="1">Endoplasmic reticulum membrane</location>
        <topology evidence="1">Multi-pass membrane protein</topology>
    </subcellularLocation>
</comment>
<dbReference type="InterPro" id="IPR029008">
    <property type="entry name" value="EMC6-like"/>
</dbReference>
<keyword evidence="5 8" id="KW-1133">Transmembrane helix</keyword>
<evidence type="ECO:0000256" key="1">
    <source>
        <dbReference type="ARBA" id="ARBA00004477"/>
    </source>
</evidence>
<feature type="non-terminal residue" evidence="9">
    <location>
        <position position="1"/>
    </location>
</feature>
<dbReference type="Pfam" id="PF07019">
    <property type="entry name" value="EMC6"/>
    <property type="match status" value="1"/>
</dbReference>
<dbReference type="GO" id="GO:0097250">
    <property type="term" value="P:mitochondrial respirasome assembly"/>
    <property type="evidence" value="ECO:0007669"/>
    <property type="project" value="InterPro"/>
</dbReference>
<protein>
    <recommendedName>
        <fullName evidence="11">Rab5-interacting protein-like protein</fullName>
    </recommendedName>
</protein>
<organism evidence="9 10">
    <name type="scientific">Dinothrombium tinctorium</name>
    <dbReference type="NCBI Taxonomy" id="1965070"/>
    <lineage>
        <taxon>Eukaryota</taxon>
        <taxon>Metazoa</taxon>
        <taxon>Ecdysozoa</taxon>
        <taxon>Arthropoda</taxon>
        <taxon>Chelicerata</taxon>
        <taxon>Arachnida</taxon>
        <taxon>Acari</taxon>
        <taxon>Acariformes</taxon>
        <taxon>Trombidiformes</taxon>
        <taxon>Prostigmata</taxon>
        <taxon>Anystina</taxon>
        <taxon>Parasitengona</taxon>
        <taxon>Trombidioidea</taxon>
        <taxon>Trombidiidae</taxon>
        <taxon>Dinothrombium</taxon>
    </lineage>
</organism>
<gene>
    <name evidence="9" type="ORF">B4U79_14977</name>
</gene>
<dbReference type="STRING" id="1965070.A0A3S3S5D0"/>
<dbReference type="PANTHER" id="PTHR12906">
    <property type="entry name" value="PROTEIN C20ORF24 RAB5-INTERACTING PROTEIN"/>
    <property type="match status" value="1"/>
</dbReference>
<evidence type="ECO:0000256" key="5">
    <source>
        <dbReference type="ARBA" id="ARBA00022989"/>
    </source>
</evidence>
<name>A0A3S3S5D0_9ACAR</name>